<dbReference type="InterPro" id="IPR020904">
    <property type="entry name" value="Sc_DH/Rdtase_CS"/>
</dbReference>
<dbReference type="eggNOG" id="COG1028">
    <property type="taxonomic scope" value="Bacteria"/>
</dbReference>
<dbReference type="PANTHER" id="PTHR48107">
    <property type="entry name" value="NADPH-DEPENDENT ALDEHYDE REDUCTASE-LIKE PROTEIN, CHLOROPLASTIC-RELATED"/>
    <property type="match status" value="1"/>
</dbReference>
<dbReference type="Gene3D" id="3.40.50.720">
    <property type="entry name" value="NAD(P)-binding Rossmann-like Domain"/>
    <property type="match status" value="1"/>
</dbReference>
<dbReference type="Pfam" id="PF13561">
    <property type="entry name" value="adh_short_C2"/>
    <property type="match status" value="1"/>
</dbReference>
<evidence type="ECO:0000313" key="3">
    <source>
        <dbReference type="EMBL" id="EFL95122.1"/>
    </source>
</evidence>
<dbReference type="InterPro" id="IPR002347">
    <property type="entry name" value="SDR_fam"/>
</dbReference>
<accession>E0NHB1</accession>
<name>E0NHB1_PEDAC</name>
<dbReference type="FunFam" id="3.40.50.720:FF:000097">
    <property type="entry name" value="SDR family oxidoreductase"/>
    <property type="match status" value="1"/>
</dbReference>
<sequence>MLITKERSCMHMNQPDLKDPRTLYHTDKFPAQQQDTPAIQGKMTPVPDCGETSYVGHDLLLNRKVLVTGGDSGIGRAVAIAFAREGADVAIQFLPGEEADAKEVEHYITSAGRQALLLPADLRDSNAPEEIIQRVVDEFGALDTLILNASQQIAHEKIDDLPIQQIKDSFDVNVVAMLAMVKAAKPHLPAGGAIVTTTSIQAFNPSTQLLDYAATKAAIANMTINLGQQLIEQGVRVNGVAPGPIWTPIQLDHGQPESSIPEFGQDSPMGRAGQPAELAPAYVFLASNLASYVTSQIYGVTGGEPINL</sequence>
<keyword evidence="4" id="KW-1185">Reference proteome</keyword>
<reference evidence="3" key="1">
    <citation type="submission" date="2010-07" db="EMBL/GenBank/DDBJ databases">
        <authorList>
            <person name="Muzny D."/>
            <person name="Qin X."/>
            <person name="Deng J."/>
            <person name="Jiang H."/>
            <person name="Liu Y."/>
            <person name="Qu J."/>
            <person name="Song X.-Z."/>
            <person name="Zhang L."/>
            <person name="Thornton R."/>
            <person name="Coyle M."/>
            <person name="Francisco L."/>
            <person name="Jackson L."/>
            <person name="Javaid M."/>
            <person name="Korchina V."/>
            <person name="Kovar C."/>
            <person name="Mata R."/>
            <person name="Mathew T."/>
            <person name="Ngo R."/>
            <person name="Nguyen L."/>
            <person name="Nguyen N."/>
            <person name="Okwuonu G."/>
            <person name="Ongeri F."/>
            <person name="Pham C."/>
            <person name="Simmons D."/>
            <person name="Wilczek-Boney K."/>
            <person name="Hale W."/>
            <person name="Jakkamsetti A."/>
            <person name="Pham P."/>
            <person name="Ruth R."/>
            <person name="San Lucas F."/>
            <person name="Warren J."/>
            <person name="Zhang J."/>
            <person name="Zhao Z."/>
            <person name="Zhou C."/>
            <person name="Zhu D."/>
            <person name="Lee S."/>
            <person name="Bess C."/>
            <person name="Blankenburg K."/>
            <person name="Forbes L."/>
            <person name="Fu Q."/>
            <person name="Gubbala S."/>
            <person name="Hirani K."/>
            <person name="Jayaseelan J.C."/>
            <person name="Lara F."/>
            <person name="Munidasa M."/>
            <person name="Palculict T."/>
            <person name="Patil S."/>
            <person name="Pu L.-L."/>
            <person name="Saada N."/>
            <person name="Tang L."/>
            <person name="Weissenberger G."/>
            <person name="Zhu Y."/>
            <person name="Hemphill L."/>
            <person name="Shang Y."/>
            <person name="Youmans B."/>
            <person name="Ayvaz T."/>
            <person name="Ross M."/>
            <person name="Santibanez J."/>
            <person name="Aqrawi P."/>
            <person name="Gross S."/>
            <person name="Joshi V."/>
            <person name="Fowler G."/>
            <person name="Nazareth L."/>
            <person name="Reid J."/>
            <person name="Worley K."/>
            <person name="Petrosino J."/>
            <person name="Highlander S."/>
            <person name="Gibbs R."/>
        </authorList>
    </citation>
    <scope>NUCLEOTIDE SEQUENCE [LARGE SCALE GENOMIC DNA]</scope>
    <source>
        <strain evidence="3">DSM 20284</strain>
    </source>
</reference>
<dbReference type="EC" id="1.1.1.159" evidence="3"/>
<evidence type="ECO:0000256" key="1">
    <source>
        <dbReference type="ARBA" id="ARBA00006484"/>
    </source>
</evidence>
<comment type="similarity">
    <text evidence="1">Belongs to the short-chain dehydrogenases/reductases (SDR) family.</text>
</comment>
<dbReference type="PROSITE" id="PS00061">
    <property type="entry name" value="ADH_SHORT"/>
    <property type="match status" value="1"/>
</dbReference>
<protein>
    <submittedName>
        <fullName evidence="3">Oxidoreductase, short chain dehydrogenase/reductase family protein</fullName>
        <ecNumber evidence="3">1.1.1.159</ecNumber>
    </submittedName>
</protein>
<dbReference type="GO" id="GO:0008709">
    <property type="term" value="F:cholate 7-alpha-dehydrogenase (NAD+) activity"/>
    <property type="evidence" value="ECO:0007669"/>
    <property type="project" value="UniProtKB-EC"/>
</dbReference>
<dbReference type="EMBL" id="AEEG01000007">
    <property type="protein sequence ID" value="EFL95122.1"/>
    <property type="molecule type" value="Genomic_DNA"/>
</dbReference>
<evidence type="ECO:0000313" key="4">
    <source>
        <dbReference type="Proteomes" id="UP000004470"/>
    </source>
</evidence>
<dbReference type="AlphaFoldDB" id="E0NHB1"/>
<dbReference type="HOGENOM" id="CLU_010194_4_0_9"/>
<dbReference type="PRINTS" id="PR00081">
    <property type="entry name" value="GDHRDH"/>
</dbReference>
<gene>
    <name evidence="3" type="primary">hdhA</name>
    <name evidence="3" type="ORF">HMPREF0623_1434</name>
</gene>
<organism evidence="3 4">
    <name type="scientific">Pediococcus acidilactici DSM 20284</name>
    <dbReference type="NCBI Taxonomy" id="862514"/>
    <lineage>
        <taxon>Bacteria</taxon>
        <taxon>Bacillati</taxon>
        <taxon>Bacillota</taxon>
        <taxon>Bacilli</taxon>
        <taxon>Lactobacillales</taxon>
        <taxon>Lactobacillaceae</taxon>
        <taxon>Pediococcus</taxon>
        <taxon>Pediococcus acidilactici group</taxon>
    </lineage>
</organism>
<dbReference type="Proteomes" id="UP000004470">
    <property type="component" value="Unassembled WGS sequence"/>
</dbReference>
<dbReference type="SUPFAM" id="SSF51735">
    <property type="entry name" value="NAD(P)-binding Rossmann-fold domains"/>
    <property type="match status" value="1"/>
</dbReference>
<proteinExistence type="inferred from homology"/>
<comment type="caution">
    <text evidence="3">The sequence shown here is derived from an EMBL/GenBank/DDBJ whole genome shotgun (WGS) entry which is preliminary data.</text>
</comment>
<evidence type="ECO:0000256" key="2">
    <source>
        <dbReference type="ARBA" id="ARBA00023002"/>
    </source>
</evidence>
<keyword evidence="2 3" id="KW-0560">Oxidoreductase</keyword>
<dbReference type="InterPro" id="IPR036291">
    <property type="entry name" value="NAD(P)-bd_dom_sf"/>
</dbReference>
<dbReference type="PANTHER" id="PTHR48107:SF16">
    <property type="entry name" value="NADPH-DEPENDENT ALDEHYDE REDUCTASE 1, CHLOROPLASTIC"/>
    <property type="match status" value="1"/>
</dbReference>